<accession>A0A8E2AXE8</accession>
<keyword evidence="1" id="KW-0732">Signal</keyword>
<proteinExistence type="predicted"/>
<keyword evidence="4" id="KW-1185">Reference proteome</keyword>
<feature type="domain" description="Protein CPL1-like" evidence="2">
    <location>
        <begin position="194"/>
        <end position="257"/>
    </location>
</feature>
<evidence type="ECO:0000313" key="3">
    <source>
        <dbReference type="EMBL" id="OCH89939.1"/>
    </source>
</evidence>
<dbReference type="PANTHER" id="PTHR35192">
    <property type="entry name" value="PROTEIN, PUTATIVE-RELATED"/>
    <property type="match status" value="1"/>
</dbReference>
<feature type="signal peptide" evidence="1">
    <location>
        <begin position="1"/>
        <end position="19"/>
    </location>
</feature>
<evidence type="ECO:0000259" key="2">
    <source>
        <dbReference type="Pfam" id="PF21671"/>
    </source>
</evidence>
<reference evidence="3 4" key="1">
    <citation type="submission" date="2016-07" db="EMBL/GenBank/DDBJ databases">
        <title>Draft genome of the white-rot fungus Obba rivulosa 3A-2.</title>
        <authorList>
            <consortium name="DOE Joint Genome Institute"/>
            <person name="Miettinen O."/>
            <person name="Riley R."/>
            <person name="Acob R."/>
            <person name="Barry K."/>
            <person name="Cullen D."/>
            <person name="De Vries R."/>
            <person name="Hainaut M."/>
            <person name="Hatakka A."/>
            <person name="Henrissat B."/>
            <person name="Hilden K."/>
            <person name="Kuo R."/>
            <person name="Labutti K."/>
            <person name="Lipzen A."/>
            <person name="Makela M.R."/>
            <person name="Sandor L."/>
            <person name="Spatafora J.W."/>
            <person name="Grigoriev I.V."/>
            <person name="Hibbett D.S."/>
        </authorList>
    </citation>
    <scope>NUCLEOTIDE SEQUENCE [LARGE SCALE GENOMIC DNA]</scope>
    <source>
        <strain evidence="3 4">3A-2</strain>
    </source>
</reference>
<feature type="chain" id="PRO_5034517446" description="Protein CPL1-like domain-containing protein" evidence="1">
    <location>
        <begin position="20"/>
        <end position="283"/>
    </location>
</feature>
<organism evidence="3 4">
    <name type="scientific">Obba rivulosa</name>
    <dbReference type="NCBI Taxonomy" id="1052685"/>
    <lineage>
        <taxon>Eukaryota</taxon>
        <taxon>Fungi</taxon>
        <taxon>Dikarya</taxon>
        <taxon>Basidiomycota</taxon>
        <taxon>Agaricomycotina</taxon>
        <taxon>Agaricomycetes</taxon>
        <taxon>Polyporales</taxon>
        <taxon>Gelatoporiaceae</taxon>
        <taxon>Obba</taxon>
    </lineage>
</organism>
<dbReference type="PANTHER" id="PTHR35192:SF2">
    <property type="entry name" value="APPLE DOMAIN-CONTAINING PROTEIN"/>
    <property type="match status" value="1"/>
</dbReference>
<gene>
    <name evidence="3" type="ORF">OBBRIDRAFT_755737</name>
</gene>
<sequence length="283" mass="29154">MRMLAAFALALTLVRPAESSSLTARSSSDTCANVNSDLKVSSNGHTVDVGHINQCLCLSTVPSFILTNSVAQAAVALVGQSATQTAIDNLITSSSSKKTCSYPDNASPACSSSNPCSFTCSNGYTPWPPSNPSSCACVFPKKECNGVCGNFNTCTSPQARKRAVPVSMRARASCATGLTPCGVPSSAWARSPAWECVDTESDLESCGGCAIPLGGGTSMGIDCAALPGVADVSCIAGACVVHRCMPGYQRARDGNFCLRSRNIAQLNDQGADAFGLEHVPLHA</sequence>
<protein>
    <recommendedName>
        <fullName evidence="2">Protein CPL1-like domain-containing protein</fullName>
    </recommendedName>
</protein>
<evidence type="ECO:0000313" key="4">
    <source>
        <dbReference type="Proteomes" id="UP000250043"/>
    </source>
</evidence>
<evidence type="ECO:0000256" key="1">
    <source>
        <dbReference type="SAM" id="SignalP"/>
    </source>
</evidence>
<dbReference type="AlphaFoldDB" id="A0A8E2AXE8"/>
<name>A0A8E2AXE8_9APHY</name>
<dbReference type="InterPro" id="IPR048661">
    <property type="entry name" value="CPL1-like"/>
</dbReference>
<dbReference type="OrthoDB" id="439917at2759"/>
<dbReference type="EMBL" id="KV722415">
    <property type="protein sequence ID" value="OCH89939.1"/>
    <property type="molecule type" value="Genomic_DNA"/>
</dbReference>
<dbReference type="Pfam" id="PF21671">
    <property type="entry name" value="CPL1-like"/>
    <property type="match status" value="1"/>
</dbReference>
<dbReference type="InterPro" id="IPR038955">
    <property type="entry name" value="PriA/CPL1_fungi"/>
</dbReference>
<dbReference type="Proteomes" id="UP000250043">
    <property type="component" value="Unassembled WGS sequence"/>
</dbReference>